<protein>
    <submittedName>
        <fullName evidence="1">Uncharacterized protein</fullName>
    </submittedName>
</protein>
<dbReference type="Proteomes" id="UP001148838">
    <property type="component" value="Unassembled WGS sequence"/>
</dbReference>
<dbReference type="EMBL" id="JAJSOF020000019">
    <property type="protein sequence ID" value="KAJ4438532.1"/>
    <property type="molecule type" value="Genomic_DNA"/>
</dbReference>
<keyword evidence="2" id="KW-1185">Reference proteome</keyword>
<evidence type="ECO:0000313" key="1">
    <source>
        <dbReference type="EMBL" id="KAJ4438532.1"/>
    </source>
</evidence>
<name>A0ABQ8SXX1_PERAM</name>
<accession>A0ABQ8SXX1</accession>
<dbReference type="Gene3D" id="3.30.420.10">
    <property type="entry name" value="Ribonuclease H-like superfamily/Ribonuclease H"/>
    <property type="match status" value="1"/>
</dbReference>
<reference evidence="1 2" key="1">
    <citation type="journal article" date="2022" name="Allergy">
        <title>Genome assembly and annotation of Periplaneta americana reveal a comprehensive cockroach allergen profile.</title>
        <authorList>
            <person name="Wang L."/>
            <person name="Xiong Q."/>
            <person name="Saelim N."/>
            <person name="Wang L."/>
            <person name="Nong W."/>
            <person name="Wan A.T."/>
            <person name="Shi M."/>
            <person name="Liu X."/>
            <person name="Cao Q."/>
            <person name="Hui J.H.L."/>
            <person name="Sookrung N."/>
            <person name="Leung T.F."/>
            <person name="Tungtrongchitr A."/>
            <person name="Tsui S.K.W."/>
        </authorList>
    </citation>
    <scope>NUCLEOTIDE SEQUENCE [LARGE SCALE GENOMIC DNA]</scope>
    <source>
        <strain evidence="1">PWHHKU_190912</strain>
    </source>
</reference>
<gene>
    <name evidence="1" type="ORF">ANN_14477</name>
</gene>
<dbReference type="InterPro" id="IPR036397">
    <property type="entry name" value="RNaseH_sf"/>
</dbReference>
<evidence type="ECO:0000313" key="2">
    <source>
        <dbReference type="Proteomes" id="UP001148838"/>
    </source>
</evidence>
<proteinExistence type="predicted"/>
<organism evidence="1 2">
    <name type="scientific">Periplaneta americana</name>
    <name type="common">American cockroach</name>
    <name type="synonym">Blatta americana</name>
    <dbReference type="NCBI Taxonomy" id="6978"/>
    <lineage>
        <taxon>Eukaryota</taxon>
        <taxon>Metazoa</taxon>
        <taxon>Ecdysozoa</taxon>
        <taxon>Arthropoda</taxon>
        <taxon>Hexapoda</taxon>
        <taxon>Insecta</taxon>
        <taxon>Pterygota</taxon>
        <taxon>Neoptera</taxon>
        <taxon>Polyneoptera</taxon>
        <taxon>Dictyoptera</taxon>
        <taxon>Blattodea</taxon>
        <taxon>Blattoidea</taxon>
        <taxon>Blattidae</taxon>
        <taxon>Blattinae</taxon>
        <taxon>Periplaneta</taxon>
    </lineage>
</organism>
<comment type="caution">
    <text evidence="1">The sequence shown here is derived from an EMBL/GenBank/DDBJ whole genome shotgun (WGS) entry which is preliminary data.</text>
</comment>
<sequence length="390" mass="45100">MYRKSLEVPEVQLQYRITYNVITYYKIHIFSVSQTKVSCESQTGKNRELVDDSKELLESQTEKNRERIVRIDCSVRANLFPVLLPLIYETFSALFNFVHSYKVLKDESNRQGLEVYEEVHCLADQDGVRRIDIIAINRKKSVAEIIDPTIRFEQSKAQPMNVDKEKKEIYESTIPYFRNKYNVQSITVTESFVYRQSTASFATYFTKLLLDGIATNAHANLLGPSACSPDLNPIEHLWDELDRRLRSREMRPTSILQLSAMLEEEWRRIPVDILHKLVESIPDRVAAVIATRVIPRGSKGAKTVPNVFSNIYKYHRTPVVEEGSIRCFRFSTVDPKVCKCHDPKILTSSKKRSTEAVNSIFYDVLELFRFSAQILATCFNSNNLHEKLKV</sequence>